<evidence type="ECO:0000256" key="12">
    <source>
        <dbReference type="ARBA" id="ARBA00022842"/>
    </source>
</evidence>
<dbReference type="PROSITE" id="PS00433">
    <property type="entry name" value="PHOSPHOFRUCTOKINASE"/>
    <property type="match status" value="1"/>
</dbReference>
<comment type="cofactor">
    <cofactor evidence="1">
        <name>Mg(2+)</name>
        <dbReference type="ChEBI" id="CHEBI:18420"/>
    </cofactor>
</comment>
<gene>
    <name evidence="17" type="ORF">RRG08_055265</name>
</gene>
<dbReference type="GO" id="GO:0048029">
    <property type="term" value="F:monosaccharide binding"/>
    <property type="evidence" value="ECO:0007669"/>
    <property type="project" value="TreeGrafter"/>
</dbReference>
<dbReference type="GO" id="GO:0016208">
    <property type="term" value="F:AMP binding"/>
    <property type="evidence" value="ECO:0007669"/>
    <property type="project" value="TreeGrafter"/>
</dbReference>
<dbReference type="Gene3D" id="3.40.50.460">
    <property type="entry name" value="Phosphofructokinase domain"/>
    <property type="match status" value="2"/>
</dbReference>
<dbReference type="GO" id="GO:0005945">
    <property type="term" value="C:6-phosphofructokinase complex"/>
    <property type="evidence" value="ECO:0007669"/>
    <property type="project" value="TreeGrafter"/>
</dbReference>
<dbReference type="FunFam" id="3.40.50.460:FF:000002">
    <property type="entry name" value="ATP-dependent 6-phosphofructokinase"/>
    <property type="match status" value="1"/>
</dbReference>
<evidence type="ECO:0000256" key="14">
    <source>
        <dbReference type="ARBA" id="ARBA00048070"/>
    </source>
</evidence>
<evidence type="ECO:0000256" key="2">
    <source>
        <dbReference type="ARBA" id="ARBA00004496"/>
    </source>
</evidence>
<proteinExistence type="predicted"/>
<sequence length="820" mass="89897">MPSGGDFHTDPPNTQVHFRKRRMSYEPDATELPTDDRSVTSSNETIVAGEWAGNVIGVFTSGGDAQGMNAAVRAIVRVGMFLGCKVYYIKEGYQGMVEGKDDIVLATWESTSNTIHMGGTMIGSARCMEFKERPGRLKAAKNLVQLGITNLIAIGGDGSLTGANLFRQEWPGLLRELVDTNQITSDKLVTSSRLNIVGLVGSIDNDFCGTDMTIGVDSALHRILESVDEIMTTAVSHKRAFVVEIMGRMCGYLPLVAGISSEASMVFIPEDPPEGDWRQGLCDHIRESSKSDARRTQIILVAEGAIDRSGNSIKCSDVQRVLTERLNMDVKVTVLGHVQRGGKASAFDRIIGTRMGTEAVMALMDAGPDTPACAICLDGIDIIRTPLMKAVEMTKMVGYKMNELNFEEVVKLRGRSIRNHLFVFNLQRNIVPHPIFQRPSRKKILRIAMVHNGQPACGMNAAARGFVGMCISKGYLPLFIFESWKGLLQDKVETVEWSQVQYYTSAGGSKLGTSSETAEEIGVVRIAQKIHQHNISALIIVGGFEAFKSAYELLKGRENYQELCIPINVIPATIANNVPGCKLSLGCDTAMNNICKACDELKQSASSLQQTVYVVETGGENCGYLAMLSALASGADACFIKEEHFTIRDIYNVCKKLKNKLEFSGVRQGLVLRNENANLNLSTDFIYRVFNEEGKPQFSARQTVLGHTQTGHTASPYDRCAGIKAGCRATAWTLFTLSQCHQGGKVFTDSPSTVTVTTQTSGKESFESVEKLALRTDFVFNLPKDQWWLRLNKLLYILSWPLDIPDAASAYYRLSAGSSL</sequence>
<feature type="domain" description="Phosphofructokinase" evidence="16">
    <location>
        <begin position="56"/>
        <end position="362"/>
    </location>
</feature>
<dbReference type="PANTHER" id="PTHR13697">
    <property type="entry name" value="PHOSPHOFRUCTOKINASE"/>
    <property type="match status" value="1"/>
</dbReference>
<dbReference type="GO" id="GO:0046872">
    <property type="term" value="F:metal ion binding"/>
    <property type="evidence" value="ECO:0007669"/>
    <property type="project" value="UniProtKB-KW"/>
</dbReference>
<reference evidence="17" key="1">
    <citation type="journal article" date="2023" name="G3 (Bethesda)">
        <title>A reference genome for the long-term kleptoplast-retaining sea slug Elysia crispata morphotype clarki.</title>
        <authorList>
            <person name="Eastman K.E."/>
            <person name="Pendleton A.L."/>
            <person name="Shaikh M.A."/>
            <person name="Suttiyut T."/>
            <person name="Ogas R."/>
            <person name="Tomko P."/>
            <person name="Gavelis G."/>
            <person name="Widhalm J.R."/>
            <person name="Wisecaver J.H."/>
        </authorList>
    </citation>
    <scope>NUCLEOTIDE SEQUENCE</scope>
    <source>
        <strain evidence="17">ECLA1</strain>
    </source>
</reference>
<keyword evidence="10" id="KW-0418">Kinase</keyword>
<dbReference type="AlphaFoldDB" id="A0AAE0ZVN7"/>
<evidence type="ECO:0000256" key="3">
    <source>
        <dbReference type="ARBA" id="ARBA00004679"/>
    </source>
</evidence>
<evidence type="ECO:0000256" key="5">
    <source>
        <dbReference type="ARBA" id="ARBA00022490"/>
    </source>
</evidence>
<keyword evidence="12" id="KW-0460">Magnesium</keyword>
<keyword evidence="8" id="KW-0479">Metal-binding</keyword>
<evidence type="ECO:0000256" key="13">
    <source>
        <dbReference type="ARBA" id="ARBA00023152"/>
    </source>
</evidence>
<evidence type="ECO:0000256" key="11">
    <source>
        <dbReference type="ARBA" id="ARBA00022840"/>
    </source>
</evidence>
<keyword evidence="9" id="KW-0547">Nucleotide-binding</keyword>
<evidence type="ECO:0000256" key="15">
    <source>
        <dbReference type="SAM" id="MobiDB-lite"/>
    </source>
</evidence>
<dbReference type="GO" id="GO:0042802">
    <property type="term" value="F:identical protein binding"/>
    <property type="evidence" value="ECO:0007669"/>
    <property type="project" value="TreeGrafter"/>
</dbReference>
<keyword evidence="5" id="KW-0963">Cytoplasm</keyword>
<keyword evidence="11" id="KW-0067">ATP-binding</keyword>
<dbReference type="GO" id="GO:0005524">
    <property type="term" value="F:ATP binding"/>
    <property type="evidence" value="ECO:0007669"/>
    <property type="project" value="UniProtKB-KW"/>
</dbReference>
<keyword evidence="18" id="KW-1185">Reference proteome</keyword>
<name>A0AAE0ZVN7_9GAST</name>
<keyword evidence="7" id="KW-0808">Transferase</keyword>
<dbReference type="SUPFAM" id="SSF53784">
    <property type="entry name" value="Phosphofructokinase"/>
    <property type="match status" value="2"/>
</dbReference>
<feature type="domain" description="Phosphofructokinase" evidence="16">
    <location>
        <begin position="446"/>
        <end position="732"/>
    </location>
</feature>
<dbReference type="InterPro" id="IPR015912">
    <property type="entry name" value="Phosphofructokinase_CS"/>
</dbReference>
<dbReference type="EMBL" id="JAWDGP010003210">
    <property type="protein sequence ID" value="KAK3776499.1"/>
    <property type="molecule type" value="Genomic_DNA"/>
</dbReference>
<dbReference type="PANTHER" id="PTHR13697:SF4">
    <property type="entry name" value="ATP-DEPENDENT 6-PHOSPHOFRUCTOKINASE"/>
    <property type="match status" value="1"/>
</dbReference>
<dbReference type="EC" id="2.7.1.11" evidence="4"/>
<dbReference type="Pfam" id="PF00365">
    <property type="entry name" value="PFK"/>
    <property type="match status" value="2"/>
</dbReference>
<dbReference type="GO" id="GO:0030388">
    <property type="term" value="P:fructose 1,6-bisphosphate metabolic process"/>
    <property type="evidence" value="ECO:0007669"/>
    <property type="project" value="TreeGrafter"/>
</dbReference>
<dbReference type="InterPro" id="IPR035966">
    <property type="entry name" value="PKF_sf"/>
</dbReference>
<dbReference type="NCBIfam" id="TIGR02478">
    <property type="entry name" value="6PF1K_euk"/>
    <property type="match status" value="1"/>
</dbReference>
<evidence type="ECO:0000256" key="9">
    <source>
        <dbReference type="ARBA" id="ARBA00022741"/>
    </source>
</evidence>
<evidence type="ECO:0000256" key="8">
    <source>
        <dbReference type="ARBA" id="ARBA00022723"/>
    </source>
</evidence>
<protein>
    <recommendedName>
        <fullName evidence="4">6-phosphofructokinase</fullName>
        <ecNumber evidence="4">2.7.1.11</ecNumber>
    </recommendedName>
</protein>
<comment type="caution">
    <text evidence="17">The sequence shown here is derived from an EMBL/GenBank/DDBJ whole genome shotgun (WGS) entry which is preliminary data.</text>
</comment>
<dbReference type="InterPro" id="IPR000023">
    <property type="entry name" value="Phosphofructokinase_dom"/>
</dbReference>
<evidence type="ECO:0000259" key="16">
    <source>
        <dbReference type="Pfam" id="PF00365"/>
    </source>
</evidence>
<keyword evidence="6" id="KW-0021">Allosteric enzyme</keyword>
<evidence type="ECO:0000313" key="18">
    <source>
        <dbReference type="Proteomes" id="UP001283361"/>
    </source>
</evidence>
<dbReference type="FunFam" id="3.40.50.450:FF:000043">
    <property type="entry name" value="ATP-dependent 6-phosphofructokinase, platelet type"/>
    <property type="match status" value="1"/>
</dbReference>
<keyword evidence="13" id="KW-0324">Glycolysis</keyword>
<feature type="region of interest" description="Disordered" evidence="15">
    <location>
        <begin position="1"/>
        <end position="41"/>
    </location>
</feature>
<dbReference type="InterPro" id="IPR009161">
    <property type="entry name" value="6-Pfructokinase_euk"/>
</dbReference>
<dbReference type="GO" id="GO:0061621">
    <property type="term" value="P:canonical glycolysis"/>
    <property type="evidence" value="ECO:0007669"/>
    <property type="project" value="TreeGrafter"/>
</dbReference>
<comment type="subcellular location">
    <subcellularLocation>
        <location evidence="2">Cytoplasm</location>
    </subcellularLocation>
</comment>
<evidence type="ECO:0000256" key="7">
    <source>
        <dbReference type="ARBA" id="ARBA00022679"/>
    </source>
</evidence>
<evidence type="ECO:0000256" key="1">
    <source>
        <dbReference type="ARBA" id="ARBA00001946"/>
    </source>
</evidence>
<organism evidence="17 18">
    <name type="scientific">Elysia crispata</name>
    <name type="common">lettuce slug</name>
    <dbReference type="NCBI Taxonomy" id="231223"/>
    <lineage>
        <taxon>Eukaryota</taxon>
        <taxon>Metazoa</taxon>
        <taxon>Spiralia</taxon>
        <taxon>Lophotrochozoa</taxon>
        <taxon>Mollusca</taxon>
        <taxon>Gastropoda</taxon>
        <taxon>Heterobranchia</taxon>
        <taxon>Euthyneura</taxon>
        <taxon>Panpulmonata</taxon>
        <taxon>Sacoglossa</taxon>
        <taxon>Placobranchoidea</taxon>
        <taxon>Plakobranchidae</taxon>
        <taxon>Elysia</taxon>
    </lineage>
</organism>
<dbReference type="GO" id="GO:0003872">
    <property type="term" value="F:6-phosphofructokinase activity"/>
    <property type="evidence" value="ECO:0007669"/>
    <property type="project" value="UniProtKB-EC"/>
</dbReference>
<accession>A0AAE0ZVN7</accession>
<comment type="catalytic activity">
    <reaction evidence="14">
        <text>beta-D-fructose 6-phosphate + ATP = beta-D-fructose 1,6-bisphosphate + ADP + H(+)</text>
        <dbReference type="Rhea" id="RHEA:16109"/>
        <dbReference type="ChEBI" id="CHEBI:15378"/>
        <dbReference type="ChEBI" id="CHEBI:30616"/>
        <dbReference type="ChEBI" id="CHEBI:32966"/>
        <dbReference type="ChEBI" id="CHEBI:57634"/>
        <dbReference type="ChEBI" id="CHEBI:456216"/>
        <dbReference type="EC" id="2.7.1.11"/>
    </reaction>
</comment>
<dbReference type="GO" id="GO:0006002">
    <property type="term" value="P:fructose 6-phosphate metabolic process"/>
    <property type="evidence" value="ECO:0007669"/>
    <property type="project" value="InterPro"/>
</dbReference>
<dbReference type="GO" id="GO:0070095">
    <property type="term" value="F:fructose-6-phosphate binding"/>
    <property type="evidence" value="ECO:0007669"/>
    <property type="project" value="TreeGrafter"/>
</dbReference>
<dbReference type="Gene3D" id="3.40.50.450">
    <property type="match status" value="2"/>
</dbReference>
<evidence type="ECO:0000256" key="4">
    <source>
        <dbReference type="ARBA" id="ARBA00012055"/>
    </source>
</evidence>
<dbReference type="Proteomes" id="UP001283361">
    <property type="component" value="Unassembled WGS sequence"/>
</dbReference>
<dbReference type="PRINTS" id="PR00476">
    <property type="entry name" value="PHFRCTKINASE"/>
</dbReference>
<evidence type="ECO:0000256" key="6">
    <source>
        <dbReference type="ARBA" id="ARBA00022533"/>
    </source>
</evidence>
<evidence type="ECO:0000256" key="10">
    <source>
        <dbReference type="ARBA" id="ARBA00022777"/>
    </source>
</evidence>
<evidence type="ECO:0000313" key="17">
    <source>
        <dbReference type="EMBL" id="KAK3776499.1"/>
    </source>
</evidence>
<comment type="pathway">
    <text evidence="3">Carbohydrate degradation; glycolysis; D-glyceraldehyde 3-phosphate and glycerone phosphate from D-glucose: step 3/4.</text>
</comment>
<dbReference type="InterPro" id="IPR022953">
    <property type="entry name" value="ATP_PFK"/>
</dbReference>